<dbReference type="SMART" id="SM00449">
    <property type="entry name" value="SPRY"/>
    <property type="match status" value="1"/>
</dbReference>
<evidence type="ECO:0000256" key="9">
    <source>
        <dbReference type="ARBA" id="ARBA00022786"/>
    </source>
</evidence>
<evidence type="ECO:0000256" key="6">
    <source>
        <dbReference type="ARBA" id="ARBA00022723"/>
    </source>
</evidence>
<dbReference type="InterPro" id="IPR001841">
    <property type="entry name" value="Znf_RING"/>
</dbReference>
<evidence type="ECO:0000256" key="3">
    <source>
        <dbReference type="ARBA" id="ARBA00022490"/>
    </source>
</evidence>
<dbReference type="InterPro" id="IPR050617">
    <property type="entry name" value="E3_ligase_FN3/SPRY"/>
</dbReference>
<keyword evidence="9" id="KW-0833">Ubl conjugation pathway</keyword>
<dbReference type="Gene3D" id="1.20.5.170">
    <property type="match status" value="1"/>
</dbReference>
<proteinExistence type="inferred from homology"/>
<evidence type="ECO:0000256" key="11">
    <source>
        <dbReference type="ARBA" id="ARBA00023054"/>
    </source>
</evidence>
<dbReference type="SMART" id="SM00502">
    <property type="entry name" value="BBC"/>
    <property type="match status" value="2"/>
</dbReference>
<comment type="subcellular location">
    <subcellularLocation>
        <location evidence="1">Cytoplasm</location>
        <location evidence="1">Cytoskeleton</location>
    </subcellularLocation>
</comment>
<dbReference type="Pfam" id="PF18568">
    <property type="entry name" value="COS"/>
    <property type="match status" value="2"/>
</dbReference>
<dbReference type="SUPFAM" id="SSF49899">
    <property type="entry name" value="Concanavalin A-like lectins/glucanases"/>
    <property type="match status" value="1"/>
</dbReference>
<dbReference type="InterPro" id="IPR036116">
    <property type="entry name" value="FN3_sf"/>
</dbReference>
<dbReference type="SUPFAM" id="SSF57850">
    <property type="entry name" value="RING/U-box"/>
    <property type="match status" value="1"/>
</dbReference>
<evidence type="ECO:0000256" key="13">
    <source>
        <dbReference type="PROSITE-ProRule" id="PRU00024"/>
    </source>
</evidence>
<comment type="similarity">
    <text evidence="2">Belongs to the TRIM/RBCC family.</text>
</comment>
<dbReference type="GO" id="GO:0005874">
    <property type="term" value="C:microtubule"/>
    <property type="evidence" value="ECO:0007669"/>
    <property type="project" value="UniProtKB-KW"/>
</dbReference>
<keyword evidence="10" id="KW-0862">Zinc</keyword>
<dbReference type="Gene3D" id="2.60.40.10">
    <property type="entry name" value="Immunoglobulins"/>
    <property type="match status" value="2"/>
</dbReference>
<dbReference type="SUPFAM" id="SSF57845">
    <property type="entry name" value="B-box zinc-binding domain"/>
    <property type="match status" value="1"/>
</dbReference>
<keyword evidence="8 13" id="KW-0863">Zinc-finger</keyword>
<dbReference type="PANTHER" id="PTHR24099">
    <property type="entry name" value="E3 UBIQUITIN-PROTEIN LIGASE TRIM36-RELATED"/>
    <property type="match status" value="1"/>
</dbReference>
<dbReference type="PROSITE" id="PS50119">
    <property type="entry name" value="ZF_BBOX"/>
    <property type="match status" value="1"/>
</dbReference>
<dbReference type="AlphaFoldDB" id="A0A6G0I316"/>
<feature type="coiled-coil region" evidence="14">
    <location>
        <begin position="298"/>
        <end position="332"/>
    </location>
</feature>
<feature type="region of interest" description="Disordered" evidence="15">
    <location>
        <begin position="89"/>
        <end position="108"/>
    </location>
</feature>
<sequence length="984" mass="110346">METLESELTCPICLELFEDPLLLPCAHSLCFNCAHRILVSHCSTSKPLESISAFQCPTCRYVITLNHRGLEGLKRNVTLQNIIDRFQKASLSGPNSPTESRRLQPQRPYTATISGTIAGTIGGGGGGGTSGSSARGSPATSSHSHPHANHTNHTNHTNANHSPAVVAKMDPRISCQFCEQDPPREAVKTCVTCEVSYCDRCLRATHPNKKPFTSHRLVEPVPDTHIRGLTCLEHENEKVNMYCLVDDQLICALCKLVGRHREHQVSSLTERFDKLKAYQVSPGRVSDAVMEASKTSAAQTLENNLTNLVKRNSELENQMAKLIQICQQVEVNTAMHEAKLVEECDELVEIIRQRKQVIAVKIKESKVMKLRKLAQQIANCRQCLERSSALITQAEQSLKENDHARFLQTARNVAERVAMATASSQVLIPDVNLNEAFDNFALDFSREKKILEGLDYLTAPNPPSIRDELCTASHDTITVHWTSEDEFSVTSYELQYTIYTGQTNFISLYNSADSWMIVPNIKQNHYTVHGLQSGTRYIFFVKAINQAGSRNSEPARLKTNNHYYAVRLCPSIVQPVHKASVMKLRKLAQQIANCRQCLERSSALITQAEQSLKENDHARFLQTARNVAERVAMATASSQVLIPDVNLNEAFDNFALDFSREKKILEGLDYLTAPNPPSIRDELCTASHDTITVHWTSEDEFSVTSYELQYTIYTGQTNFISLYNSADSWMIVPNIKQNHYTVHGLQSGTRYIFFVKAINQAGSRNSEPARLKTNSQPFKLDPKTAHKKLRLSNDCLTMEKDESSLKKSHTPERFSGTGSYGAAGNVFIDSGCHYWEVLLGASTWYAIGVAYKSAPKNEWSGKNSSSWVFSRCNNNFMVRHDGKEMLVEASLQLRRLGVLLDYDNNSLSFYDAMNSQHIHTFEVSFLLPVVPTFMIWNKSVMILSGLPVPDFVDVVASDLQEQQQQQMGLCRQESPYLTGMKTCH</sequence>
<dbReference type="PRINTS" id="PR01407">
    <property type="entry name" value="BUTYPHLNCDUF"/>
</dbReference>
<evidence type="ECO:0000259" key="19">
    <source>
        <dbReference type="PROSITE" id="PS50853"/>
    </source>
</evidence>
<keyword evidence="6" id="KW-0479">Metal-binding</keyword>
<dbReference type="InterPro" id="IPR000315">
    <property type="entry name" value="Znf_B-box"/>
</dbReference>
<dbReference type="InterPro" id="IPR040859">
    <property type="entry name" value="Midline-1_COS"/>
</dbReference>
<dbReference type="PANTHER" id="PTHR24099:SF12">
    <property type="entry name" value="E3 UBIQUITIN-PROTEIN LIGASE MID2-RELATED"/>
    <property type="match status" value="1"/>
</dbReference>
<evidence type="ECO:0000256" key="1">
    <source>
        <dbReference type="ARBA" id="ARBA00004245"/>
    </source>
</evidence>
<feature type="compositionally biased region" description="Low complexity" evidence="15">
    <location>
        <begin position="131"/>
        <end position="143"/>
    </location>
</feature>
<dbReference type="GO" id="GO:0008017">
    <property type="term" value="F:microtubule binding"/>
    <property type="evidence" value="ECO:0007669"/>
    <property type="project" value="TreeGrafter"/>
</dbReference>
<feature type="domain" description="COS" evidence="20">
    <location>
        <begin position="612"/>
        <end position="671"/>
    </location>
</feature>
<feature type="compositionally biased region" description="Polar residues" evidence="15">
    <location>
        <begin position="89"/>
        <end position="98"/>
    </location>
</feature>
<dbReference type="InterPro" id="IPR013783">
    <property type="entry name" value="Ig-like_fold"/>
</dbReference>
<dbReference type="SMART" id="SM00336">
    <property type="entry name" value="BBOX"/>
    <property type="match status" value="2"/>
</dbReference>
<dbReference type="InterPro" id="IPR043136">
    <property type="entry name" value="B30.2/SPRY_sf"/>
</dbReference>
<feature type="domain" description="RING-type" evidence="16">
    <location>
        <begin position="10"/>
        <end position="60"/>
    </location>
</feature>
<dbReference type="SMART" id="SM00184">
    <property type="entry name" value="RING"/>
    <property type="match status" value="1"/>
</dbReference>
<feature type="compositionally biased region" description="Gly residues" evidence="15">
    <location>
        <begin position="120"/>
        <end position="130"/>
    </location>
</feature>
<organism evidence="21 22">
    <name type="scientific">Larimichthys crocea</name>
    <name type="common">Large yellow croaker</name>
    <name type="synonym">Pseudosciaena crocea</name>
    <dbReference type="NCBI Taxonomy" id="215358"/>
    <lineage>
        <taxon>Eukaryota</taxon>
        <taxon>Metazoa</taxon>
        <taxon>Chordata</taxon>
        <taxon>Craniata</taxon>
        <taxon>Vertebrata</taxon>
        <taxon>Euteleostomi</taxon>
        <taxon>Actinopterygii</taxon>
        <taxon>Neopterygii</taxon>
        <taxon>Teleostei</taxon>
        <taxon>Neoteleostei</taxon>
        <taxon>Acanthomorphata</taxon>
        <taxon>Eupercaria</taxon>
        <taxon>Sciaenidae</taxon>
        <taxon>Larimichthys</taxon>
    </lineage>
</organism>
<dbReference type="InterPro" id="IPR003877">
    <property type="entry name" value="SPRY_dom"/>
</dbReference>
<dbReference type="Pfam" id="PF00643">
    <property type="entry name" value="zf-B_box"/>
    <property type="match status" value="1"/>
</dbReference>
<dbReference type="InterPro" id="IPR003961">
    <property type="entry name" value="FN3_dom"/>
</dbReference>
<keyword evidence="12" id="KW-0206">Cytoskeleton</keyword>
<evidence type="ECO:0000256" key="14">
    <source>
        <dbReference type="SAM" id="Coils"/>
    </source>
</evidence>
<evidence type="ECO:0000256" key="8">
    <source>
        <dbReference type="ARBA" id="ARBA00022771"/>
    </source>
</evidence>
<dbReference type="SUPFAM" id="SSF49265">
    <property type="entry name" value="Fibronectin type III"/>
    <property type="match status" value="1"/>
</dbReference>
<dbReference type="Pfam" id="PF22586">
    <property type="entry name" value="ANCHR-like_BBOX"/>
    <property type="match status" value="1"/>
</dbReference>
<dbReference type="Gene3D" id="2.60.120.920">
    <property type="match status" value="1"/>
</dbReference>
<feature type="domain" description="Fibronectin type-III" evidence="19">
    <location>
        <begin position="673"/>
        <end position="776"/>
    </location>
</feature>
<feature type="region of interest" description="Disordered" evidence="15">
    <location>
        <begin position="114"/>
        <end position="160"/>
    </location>
</feature>
<dbReference type="CDD" id="cd13739">
    <property type="entry name" value="SPRY_PRY_TRIM1"/>
    <property type="match status" value="1"/>
</dbReference>
<feature type="domain" description="COS" evidence="20">
    <location>
        <begin position="398"/>
        <end position="457"/>
    </location>
</feature>
<evidence type="ECO:0000256" key="5">
    <source>
        <dbReference type="ARBA" id="ARBA00022701"/>
    </source>
</evidence>
<dbReference type="GO" id="GO:0008270">
    <property type="term" value="F:zinc ion binding"/>
    <property type="evidence" value="ECO:0007669"/>
    <property type="project" value="UniProtKB-KW"/>
</dbReference>
<dbReference type="Gene3D" id="3.30.40.10">
    <property type="entry name" value="Zinc/RING finger domain, C3HC4 (zinc finger)"/>
    <property type="match status" value="1"/>
</dbReference>
<dbReference type="SMART" id="SM00060">
    <property type="entry name" value="FN3"/>
    <property type="match status" value="2"/>
</dbReference>
<evidence type="ECO:0000259" key="20">
    <source>
        <dbReference type="PROSITE" id="PS51262"/>
    </source>
</evidence>
<evidence type="ECO:0000256" key="15">
    <source>
        <dbReference type="SAM" id="MobiDB-lite"/>
    </source>
</evidence>
<keyword evidence="11 14" id="KW-0175">Coiled coil</keyword>
<evidence type="ECO:0000256" key="2">
    <source>
        <dbReference type="ARBA" id="ARBA00008518"/>
    </source>
</evidence>
<evidence type="ECO:0000259" key="17">
    <source>
        <dbReference type="PROSITE" id="PS50119"/>
    </source>
</evidence>
<dbReference type="Pfam" id="PF13445">
    <property type="entry name" value="zf-RING_UBOX"/>
    <property type="match status" value="1"/>
</dbReference>
<evidence type="ECO:0000313" key="21">
    <source>
        <dbReference type="EMBL" id="KAE8285869.1"/>
    </source>
</evidence>
<dbReference type="CDD" id="cd19823">
    <property type="entry name" value="Bbox2_MID2_C-I"/>
    <property type="match status" value="1"/>
</dbReference>
<dbReference type="InterPro" id="IPR017907">
    <property type="entry name" value="Znf_RING_CS"/>
</dbReference>
<dbReference type="Proteomes" id="UP000424527">
    <property type="component" value="Unassembled WGS sequence"/>
</dbReference>
<feature type="domain" description="Fibronectin type-III" evidence="19">
    <location>
        <begin position="459"/>
        <end position="562"/>
    </location>
</feature>
<dbReference type="Pfam" id="PF00041">
    <property type="entry name" value="fn3"/>
    <property type="match status" value="2"/>
</dbReference>
<dbReference type="PROSITE" id="PS51262">
    <property type="entry name" value="COS"/>
    <property type="match status" value="2"/>
</dbReference>
<dbReference type="Pfam" id="PF00622">
    <property type="entry name" value="SPRY"/>
    <property type="match status" value="1"/>
</dbReference>
<dbReference type="InterPro" id="IPR003649">
    <property type="entry name" value="Bbox_C"/>
</dbReference>
<evidence type="ECO:0000259" key="16">
    <source>
        <dbReference type="PROSITE" id="PS50089"/>
    </source>
</evidence>
<dbReference type="InterPro" id="IPR047063">
    <property type="entry name" value="MID2_Bbox2_Zfn"/>
</dbReference>
<keyword evidence="7" id="KW-0677">Repeat</keyword>
<dbReference type="CDD" id="cd19837">
    <property type="entry name" value="Bbox1_MID2_C-I"/>
    <property type="match status" value="1"/>
</dbReference>
<dbReference type="PROSITE" id="PS50188">
    <property type="entry name" value="B302_SPRY"/>
    <property type="match status" value="1"/>
</dbReference>
<keyword evidence="3" id="KW-0963">Cytoplasm</keyword>
<comment type="caution">
    <text evidence="21">The sequence shown here is derived from an EMBL/GenBank/DDBJ whole genome shotgun (WGS) entry which is preliminary data.</text>
</comment>
<dbReference type="Gene3D" id="4.10.830.40">
    <property type="match status" value="1"/>
</dbReference>
<dbReference type="InterPro" id="IPR035752">
    <property type="entry name" value="SPRY/PRY_TRIM1"/>
</dbReference>
<dbReference type="InterPro" id="IPR013320">
    <property type="entry name" value="ConA-like_dom_sf"/>
</dbReference>
<evidence type="ECO:0000313" key="22">
    <source>
        <dbReference type="Proteomes" id="UP000424527"/>
    </source>
</evidence>
<dbReference type="InterPro" id="IPR047064">
    <property type="entry name" value="MID2_Bbox1_Zfn"/>
</dbReference>
<dbReference type="FunFam" id="3.30.40.10:FF:000014">
    <property type="entry name" value="probable E3 ubiquitin-protein ligase MID2"/>
    <property type="match status" value="1"/>
</dbReference>
<protein>
    <submittedName>
        <fullName evidence="21">Putative E3 ubiquitin-protein ligase MID2</fullName>
    </submittedName>
</protein>
<dbReference type="PROSITE" id="PS50853">
    <property type="entry name" value="FN3"/>
    <property type="match status" value="2"/>
</dbReference>
<evidence type="ECO:0000256" key="10">
    <source>
        <dbReference type="ARBA" id="ARBA00022833"/>
    </source>
</evidence>
<accession>A0A6G0I316</accession>
<dbReference type="GO" id="GO:0035372">
    <property type="term" value="P:protein localization to microtubule"/>
    <property type="evidence" value="ECO:0007669"/>
    <property type="project" value="TreeGrafter"/>
</dbReference>
<name>A0A6G0I316_LARCR</name>
<dbReference type="EMBL" id="REGW02000015">
    <property type="protein sequence ID" value="KAE8285869.1"/>
    <property type="molecule type" value="Genomic_DNA"/>
</dbReference>
<dbReference type="CDD" id="cd00063">
    <property type="entry name" value="FN3"/>
    <property type="match status" value="2"/>
</dbReference>
<evidence type="ECO:0000256" key="12">
    <source>
        <dbReference type="ARBA" id="ARBA00023212"/>
    </source>
</evidence>
<dbReference type="PROSITE" id="PS50089">
    <property type="entry name" value="ZF_RING_2"/>
    <property type="match status" value="1"/>
</dbReference>
<dbReference type="InterPro" id="IPR013083">
    <property type="entry name" value="Znf_RING/FYVE/PHD"/>
</dbReference>
<dbReference type="PROSITE" id="PS00518">
    <property type="entry name" value="ZF_RING_1"/>
    <property type="match status" value="1"/>
</dbReference>
<keyword evidence="5" id="KW-0493">Microtubule</keyword>
<dbReference type="Gene3D" id="3.30.160.60">
    <property type="entry name" value="Classic Zinc Finger"/>
    <property type="match status" value="1"/>
</dbReference>
<dbReference type="InterPro" id="IPR027370">
    <property type="entry name" value="Znf-RING_euk"/>
</dbReference>
<keyword evidence="4" id="KW-0808">Transferase</keyword>
<gene>
    <name evidence="21" type="ORF">D5F01_LYC15538</name>
</gene>
<dbReference type="InterPro" id="IPR001870">
    <property type="entry name" value="B30.2/SPRY"/>
</dbReference>
<evidence type="ECO:0000259" key="18">
    <source>
        <dbReference type="PROSITE" id="PS50188"/>
    </source>
</evidence>
<evidence type="ECO:0000256" key="4">
    <source>
        <dbReference type="ARBA" id="ARBA00022679"/>
    </source>
</evidence>
<evidence type="ECO:0000256" key="7">
    <source>
        <dbReference type="ARBA" id="ARBA00022737"/>
    </source>
</evidence>
<dbReference type="InterPro" id="IPR017903">
    <property type="entry name" value="COS_domain"/>
</dbReference>
<dbReference type="InterPro" id="IPR003879">
    <property type="entry name" value="Butyrophylin_SPRY"/>
</dbReference>
<keyword evidence="22" id="KW-1185">Reference proteome</keyword>
<feature type="domain" description="B box-type" evidence="17">
    <location>
        <begin position="226"/>
        <end position="268"/>
    </location>
</feature>
<feature type="domain" description="B30.2/SPRY" evidence="18">
    <location>
        <begin position="758"/>
        <end position="951"/>
    </location>
</feature>
<dbReference type="GO" id="GO:0016740">
    <property type="term" value="F:transferase activity"/>
    <property type="evidence" value="ECO:0007669"/>
    <property type="project" value="UniProtKB-KW"/>
</dbReference>
<dbReference type="CDD" id="cd16753">
    <property type="entry name" value="RING-HC_MID1"/>
    <property type="match status" value="1"/>
</dbReference>
<feature type="compositionally biased region" description="Low complexity" evidence="15">
    <location>
        <begin position="151"/>
        <end position="160"/>
    </location>
</feature>
<reference evidence="21 22" key="1">
    <citation type="submission" date="2019-07" db="EMBL/GenBank/DDBJ databases">
        <title>Chromosome genome assembly for large yellow croaker.</title>
        <authorList>
            <person name="Xiao S."/>
        </authorList>
    </citation>
    <scope>NUCLEOTIDE SEQUENCE [LARGE SCALE GENOMIC DNA]</scope>
    <source>
        <strain evidence="21">JMULYC20181020</strain>
        <tissue evidence="21">Muscle</tissue>
    </source>
</reference>